<dbReference type="AlphaFoldDB" id="A0A820RPE9"/>
<name>A0A820RPE9_9BILA</name>
<protein>
    <submittedName>
        <fullName evidence="2">Uncharacterized protein</fullName>
    </submittedName>
</protein>
<feature type="compositionally biased region" description="Polar residues" evidence="1">
    <location>
        <begin position="11"/>
        <end position="21"/>
    </location>
</feature>
<comment type="caution">
    <text evidence="2">The sequence shown here is derived from an EMBL/GenBank/DDBJ whole genome shotgun (WGS) entry which is preliminary data.</text>
</comment>
<evidence type="ECO:0000256" key="1">
    <source>
        <dbReference type="SAM" id="MobiDB-lite"/>
    </source>
</evidence>
<feature type="region of interest" description="Disordered" evidence="1">
    <location>
        <begin position="1"/>
        <end position="21"/>
    </location>
</feature>
<feature type="non-terminal residue" evidence="2">
    <location>
        <position position="36"/>
    </location>
</feature>
<dbReference type="EMBL" id="CAJOAY010033375">
    <property type="protein sequence ID" value="CAF4438299.1"/>
    <property type="molecule type" value="Genomic_DNA"/>
</dbReference>
<evidence type="ECO:0000313" key="3">
    <source>
        <dbReference type="Proteomes" id="UP000663881"/>
    </source>
</evidence>
<reference evidence="2" key="1">
    <citation type="submission" date="2021-02" db="EMBL/GenBank/DDBJ databases">
        <authorList>
            <person name="Nowell W R."/>
        </authorList>
    </citation>
    <scope>NUCLEOTIDE SEQUENCE</scope>
</reference>
<organism evidence="2 3">
    <name type="scientific">Adineta steineri</name>
    <dbReference type="NCBI Taxonomy" id="433720"/>
    <lineage>
        <taxon>Eukaryota</taxon>
        <taxon>Metazoa</taxon>
        <taxon>Spiralia</taxon>
        <taxon>Gnathifera</taxon>
        <taxon>Rotifera</taxon>
        <taxon>Eurotatoria</taxon>
        <taxon>Bdelloidea</taxon>
        <taxon>Adinetida</taxon>
        <taxon>Adinetidae</taxon>
        <taxon>Adineta</taxon>
    </lineage>
</organism>
<gene>
    <name evidence="2" type="ORF">OKA104_LOCUS53475</name>
</gene>
<evidence type="ECO:0000313" key="2">
    <source>
        <dbReference type="EMBL" id="CAF4438299.1"/>
    </source>
</evidence>
<proteinExistence type="predicted"/>
<accession>A0A820RPE9</accession>
<dbReference type="Proteomes" id="UP000663881">
    <property type="component" value="Unassembled WGS sequence"/>
</dbReference>
<sequence length="36" mass="3963">MAAPKPWESSVPMSSQPMPTIFDTINNGMMPTIEQP</sequence>